<keyword evidence="3" id="KW-1185">Reference proteome</keyword>
<evidence type="ECO:0000313" key="3">
    <source>
        <dbReference type="Proteomes" id="UP000784294"/>
    </source>
</evidence>
<sequence length="73" mass="8075">MAPRFANQILRSALIQCTDPNAVGLHNLMAPDTFEWQTVCARYPSGPTSSTRICQFGGKPDRELTPRPHLPPV</sequence>
<comment type="caution">
    <text evidence="2">The sequence shown here is derived from an EMBL/GenBank/DDBJ whole genome shotgun (WGS) entry which is preliminary data.</text>
</comment>
<feature type="region of interest" description="Disordered" evidence="1">
    <location>
        <begin position="51"/>
        <end position="73"/>
    </location>
</feature>
<dbReference type="AlphaFoldDB" id="A0A448WFB6"/>
<dbReference type="Proteomes" id="UP000784294">
    <property type="component" value="Unassembled WGS sequence"/>
</dbReference>
<dbReference type="EMBL" id="CAAALY010008868">
    <property type="protein sequence ID" value="VEL10386.1"/>
    <property type="molecule type" value="Genomic_DNA"/>
</dbReference>
<evidence type="ECO:0000313" key="2">
    <source>
        <dbReference type="EMBL" id="VEL10386.1"/>
    </source>
</evidence>
<protein>
    <submittedName>
        <fullName evidence="2">Uncharacterized protein</fullName>
    </submittedName>
</protein>
<name>A0A448WFB6_9PLAT</name>
<proteinExistence type="predicted"/>
<accession>A0A448WFB6</accession>
<evidence type="ECO:0000256" key="1">
    <source>
        <dbReference type="SAM" id="MobiDB-lite"/>
    </source>
</evidence>
<gene>
    <name evidence="2" type="ORF">PXEA_LOCUS3826</name>
</gene>
<organism evidence="2 3">
    <name type="scientific">Protopolystoma xenopodis</name>
    <dbReference type="NCBI Taxonomy" id="117903"/>
    <lineage>
        <taxon>Eukaryota</taxon>
        <taxon>Metazoa</taxon>
        <taxon>Spiralia</taxon>
        <taxon>Lophotrochozoa</taxon>
        <taxon>Platyhelminthes</taxon>
        <taxon>Monogenea</taxon>
        <taxon>Polyopisthocotylea</taxon>
        <taxon>Polystomatidea</taxon>
        <taxon>Polystomatidae</taxon>
        <taxon>Protopolystoma</taxon>
    </lineage>
</organism>
<reference evidence="2" key="1">
    <citation type="submission" date="2018-11" db="EMBL/GenBank/DDBJ databases">
        <authorList>
            <consortium name="Pathogen Informatics"/>
        </authorList>
    </citation>
    <scope>NUCLEOTIDE SEQUENCE</scope>
</reference>